<protein>
    <recommendedName>
        <fullName evidence="4">Secreted protein</fullName>
    </recommendedName>
</protein>
<comment type="caution">
    <text evidence="2">The sequence shown here is derived from an EMBL/GenBank/DDBJ whole genome shotgun (WGS) entry which is preliminary data.</text>
</comment>
<reference evidence="2 3" key="1">
    <citation type="submission" date="2024-09" db="EMBL/GenBank/DDBJ databases">
        <authorList>
            <person name="Sun Q."/>
            <person name="Mori K."/>
        </authorList>
    </citation>
    <scope>NUCLEOTIDE SEQUENCE [LARGE SCALE GENOMIC DNA]</scope>
    <source>
        <strain evidence="2 3">JCM 13852</strain>
    </source>
</reference>
<evidence type="ECO:0000256" key="1">
    <source>
        <dbReference type="SAM" id="SignalP"/>
    </source>
</evidence>
<sequence>MNRKITFAAAVLAGGLATALNTAPAAQASEDVLYVCHAQDTYVRAQPVGEIVGTIFHSQTFHRLAPTTPGGWIKGYAPAVLDGPAAQQHGRIDGYVDHDYVCTGPQD</sequence>
<dbReference type="EMBL" id="JBHMBK010000012">
    <property type="protein sequence ID" value="MFB9686058.1"/>
    <property type="molecule type" value="Genomic_DNA"/>
</dbReference>
<keyword evidence="3" id="KW-1185">Reference proteome</keyword>
<name>A0ABV5U825_9PSEU</name>
<accession>A0ABV5U825</accession>
<gene>
    <name evidence="2" type="ORF">ACFFTO_17825</name>
</gene>
<keyword evidence="1" id="KW-0732">Signal</keyword>
<dbReference type="Proteomes" id="UP001589535">
    <property type="component" value="Unassembled WGS sequence"/>
</dbReference>
<evidence type="ECO:0000313" key="2">
    <source>
        <dbReference type="EMBL" id="MFB9686058.1"/>
    </source>
</evidence>
<evidence type="ECO:0008006" key="4">
    <source>
        <dbReference type="Google" id="ProtNLM"/>
    </source>
</evidence>
<proteinExistence type="predicted"/>
<feature type="chain" id="PRO_5045100994" description="Secreted protein" evidence="1">
    <location>
        <begin position="29"/>
        <end position="107"/>
    </location>
</feature>
<evidence type="ECO:0000313" key="3">
    <source>
        <dbReference type="Proteomes" id="UP001589535"/>
    </source>
</evidence>
<dbReference type="RefSeq" id="WP_378194627.1">
    <property type="nucleotide sequence ID" value="NZ_JBHMBK010000012.1"/>
</dbReference>
<feature type="signal peptide" evidence="1">
    <location>
        <begin position="1"/>
        <end position="28"/>
    </location>
</feature>
<organism evidence="2 3">
    <name type="scientific">Amycolatopsis plumensis</name>
    <dbReference type="NCBI Taxonomy" id="236508"/>
    <lineage>
        <taxon>Bacteria</taxon>
        <taxon>Bacillati</taxon>
        <taxon>Actinomycetota</taxon>
        <taxon>Actinomycetes</taxon>
        <taxon>Pseudonocardiales</taxon>
        <taxon>Pseudonocardiaceae</taxon>
        <taxon>Amycolatopsis</taxon>
    </lineage>
</organism>